<dbReference type="CDD" id="cd01005">
    <property type="entry name" value="PBP2_CysP"/>
    <property type="match status" value="1"/>
</dbReference>
<dbReference type="SUPFAM" id="SSF53850">
    <property type="entry name" value="Periplasmic binding protein-like II"/>
    <property type="match status" value="1"/>
</dbReference>
<reference evidence="7 8" key="1">
    <citation type="journal article" date="2015" name="Int. J. Syst. Evol. Microbiol.">
        <title>Nitrosospira lacus sp. nov., a psychrotolerant, ammonia-oxidizing bacterium from sandy lake sediment.</title>
        <authorList>
            <person name="Urakawa H."/>
            <person name="Garcia J.C."/>
            <person name="Nielsen J.L."/>
            <person name="Le V.Q."/>
            <person name="Kozlowski J.A."/>
            <person name="Stein L.Y."/>
            <person name="Lim C.K."/>
            <person name="Pommerening-Roser A."/>
            <person name="Martens-Habbena W."/>
            <person name="Stahl D.A."/>
            <person name="Klotz M.G."/>
        </authorList>
    </citation>
    <scope>NUCLEOTIDE SEQUENCE [LARGE SCALE GENOMIC DNA]</scope>
    <source>
        <strain evidence="7 8">APG3</strain>
    </source>
</reference>
<evidence type="ECO:0000256" key="3">
    <source>
        <dbReference type="ARBA" id="ARBA00022448"/>
    </source>
</evidence>
<proteinExistence type="inferred from homology"/>
<dbReference type="KEGG" id="nlc:EBAPG3_007590"/>
<dbReference type="NCBIfam" id="TIGR00971">
    <property type="entry name" value="3a0106s03"/>
    <property type="match status" value="1"/>
</dbReference>
<dbReference type="GO" id="GO:1902358">
    <property type="term" value="P:sulfate transmembrane transport"/>
    <property type="evidence" value="ECO:0007669"/>
    <property type="project" value="InterPro"/>
</dbReference>
<dbReference type="PANTHER" id="PTHR30368">
    <property type="entry name" value="SULFATE-BINDING PROTEIN"/>
    <property type="match status" value="1"/>
</dbReference>
<keyword evidence="3" id="KW-0813">Transport</keyword>
<dbReference type="Proteomes" id="UP000012179">
    <property type="component" value="Chromosome"/>
</dbReference>
<keyword evidence="5" id="KW-0574">Periplasm</keyword>
<keyword evidence="4 6" id="KW-0732">Signal</keyword>
<evidence type="ECO:0000256" key="6">
    <source>
        <dbReference type="SAM" id="SignalP"/>
    </source>
</evidence>
<evidence type="ECO:0000313" key="7">
    <source>
        <dbReference type="EMBL" id="ARO87644.1"/>
    </source>
</evidence>
<protein>
    <submittedName>
        <fullName evidence="7">Sulfate transporter subunit</fullName>
    </submittedName>
</protein>
<dbReference type="InterPro" id="IPR005669">
    <property type="entry name" value="Thiosulph/SO4-bd"/>
</dbReference>
<comment type="similarity">
    <text evidence="2">Belongs to the prokaryotic sulfate-binding protein family.</text>
</comment>
<keyword evidence="8" id="KW-1185">Reference proteome</keyword>
<comment type="subcellular location">
    <subcellularLocation>
        <location evidence="1">Periplasm</location>
    </subcellularLocation>
</comment>
<dbReference type="OrthoDB" id="9802127at2"/>
<evidence type="ECO:0000313" key="8">
    <source>
        <dbReference type="Proteomes" id="UP000012179"/>
    </source>
</evidence>
<gene>
    <name evidence="7" type="ORF">EBAPG3_007590</name>
</gene>
<dbReference type="GO" id="GO:0042597">
    <property type="term" value="C:periplasmic space"/>
    <property type="evidence" value="ECO:0007669"/>
    <property type="project" value="UniProtKB-SubCell"/>
</dbReference>
<dbReference type="Pfam" id="PF13531">
    <property type="entry name" value="SBP_bac_11"/>
    <property type="match status" value="1"/>
</dbReference>
<dbReference type="AlphaFoldDB" id="A0A1W6SPA3"/>
<evidence type="ECO:0000256" key="5">
    <source>
        <dbReference type="ARBA" id="ARBA00022764"/>
    </source>
</evidence>
<dbReference type="NCBIfam" id="NF008022">
    <property type="entry name" value="PRK10752.1"/>
    <property type="match status" value="1"/>
</dbReference>
<evidence type="ECO:0000256" key="2">
    <source>
        <dbReference type="ARBA" id="ARBA00006099"/>
    </source>
</evidence>
<dbReference type="Gene3D" id="3.40.190.10">
    <property type="entry name" value="Periplasmic binding protein-like II"/>
    <property type="match status" value="2"/>
</dbReference>
<sequence length="339" mass="37725">MKMSLYRSRFIFALLVILLSLGVAAAALHSISYSNKPDSTWEMYEDFNVAFARHWKARSGVNVTVKQAHSGSGVPVRAMMDGQDIVTLALSYDIEALKKNTRFTLPDWQGSSPQSPPYTSTVVFLVRKGNPKQLKDWGDLVRPGIEVITPSPKTSGDARWNYLAAWGYALQQSGGNEANAFEFVRKLFSNVTIPDSGPRNSRPSAAMANFVERGLGDVLLVWENEAHRVVRDHGGDKFEIVTPSMSIMAEPIVSIVDNAATDGERDVARAYIDYLHTAKAQDIAGKHYYRPRDERVAGKYATQFPSIDLFTVDELFGGWKLAESRHFARGGVFDQMQVK</sequence>
<accession>A0A1W6SPA3</accession>
<feature type="signal peptide" evidence="6">
    <location>
        <begin position="1"/>
        <end position="25"/>
    </location>
</feature>
<dbReference type="PANTHER" id="PTHR30368:SF2">
    <property type="entry name" value="SULFATE-BINDING PROTEIN"/>
    <property type="match status" value="1"/>
</dbReference>
<dbReference type="GO" id="GO:0140104">
    <property type="term" value="F:molecular carrier activity"/>
    <property type="evidence" value="ECO:0007669"/>
    <property type="project" value="InterPro"/>
</dbReference>
<evidence type="ECO:0000256" key="4">
    <source>
        <dbReference type="ARBA" id="ARBA00022729"/>
    </source>
</evidence>
<feature type="chain" id="PRO_5010870219" evidence="6">
    <location>
        <begin position="26"/>
        <end position="339"/>
    </location>
</feature>
<dbReference type="EMBL" id="CP021106">
    <property type="protein sequence ID" value="ARO87644.1"/>
    <property type="molecule type" value="Genomic_DNA"/>
</dbReference>
<evidence type="ECO:0000256" key="1">
    <source>
        <dbReference type="ARBA" id="ARBA00004418"/>
    </source>
</evidence>
<dbReference type="eggNOG" id="COG1613">
    <property type="taxonomic scope" value="Bacteria"/>
</dbReference>
<name>A0A1W6SPA3_9PROT</name>
<organism evidence="7 8">
    <name type="scientific">Nitrosospira lacus</name>
    <dbReference type="NCBI Taxonomy" id="1288494"/>
    <lineage>
        <taxon>Bacteria</taxon>
        <taxon>Pseudomonadati</taxon>
        <taxon>Pseudomonadota</taxon>
        <taxon>Betaproteobacteria</taxon>
        <taxon>Nitrosomonadales</taxon>
        <taxon>Nitrosomonadaceae</taxon>
        <taxon>Nitrosospira</taxon>
    </lineage>
</organism>